<comment type="caution">
    <text evidence="4">The sequence shown here is derived from an EMBL/GenBank/DDBJ whole genome shotgun (WGS) entry which is preliminary data.</text>
</comment>
<feature type="domain" description="NodB homology" evidence="3">
    <location>
        <begin position="46"/>
        <end position="226"/>
    </location>
</feature>
<evidence type="ECO:0000313" key="4">
    <source>
        <dbReference type="EMBL" id="NMP23914.1"/>
    </source>
</evidence>
<dbReference type="SUPFAM" id="SSF88713">
    <property type="entry name" value="Glycoside hydrolase/deacetylase"/>
    <property type="match status" value="1"/>
</dbReference>
<dbReference type="Proteomes" id="UP000533476">
    <property type="component" value="Unassembled WGS sequence"/>
</dbReference>
<evidence type="ECO:0000256" key="1">
    <source>
        <dbReference type="SAM" id="MobiDB-lite"/>
    </source>
</evidence>
<keyword evidence="2" id="KW-0732">Signal</keyword>
<evidence type="ECO:0000256" key="2">
    <source>
        <dbReference type="SAM" id="SignalP"/>
    </source>
</evidence>
<dbReference type="InterPro" id="IPR002509">
    <property type="entry name" value="NODB_dom"/>
</dbReference>
<dbReference type="RefSeq" id="WP_169101581.1">
    <property type="nucleotide sequence ID" value="NZ_JABBVZ010000073.1"/>
</dbReference>
<dbReference type="AlphaFoldDB" id="A0A7Y0Q554"/>
<name>A0A7Y0Q554_9FIRM</name>
<protein>
    <submittedName>
        <fullName evidence="4">Polysaccharide deacetylase family protein</fullName>
    </submittedName>
</protein>
<dbReference type="Gene3D" id="3.20.20.370">
    <property type="entry name" value="Glycoside hydrolase/deacetylase"/>
    <property type="match status" value="1"/>
</dbReference>
<evidence type="ECO:0000313" key="5">
    <source>
        <dbReference type="Proteomes" id="UP000533476"/>
    </source>
</evidence>
<reference evidence="4 5" key="1">
    <citation type="submission" date="2020-04" db="EMBL/GenBank/DDBJ databases">
        <authorList>
            <person name="Zhang R."/>
            <person name="Schippers A."/>
        </authorList>
    </citation>
    <scope>NUCLEOTIDE SEQUENCE [LARGE SCALE GENOMIC DNA]</scope>
    <source>
        <strain evidence="4 5">DSM 109850</strain>
    </source>
</reference>
<dbReference type="InterPro" id="IPR011330">
    <property type="entry name" value="Glyco_hydro/deAcase_b/a-brl"/>
</dbReference>
<feature type="region of interest" description="Disordered" evidence="1">
    <location>
        <begin position="239"/>
        <end position="268"/>
    </location>
</feature>
<feature type="signal peptide" evidence="2">
    <location>
        <begin position="1"/>
        <end position="25"/>
    </location>
</feature>
<dbReference type="GO" id="GO:0005975">
    <property type="term" value="P:carbohydrate metabolic process"/>
    <property type="evidence" value="ECO:0007669"/>
    <property type="project" value="InterPro"/>
</dbReference>
<keyword evidence="5" id="KW-1185">Reference proteome</keyword>
<accession>A0A7Y0Q554</accession>
<dbReference type="PROSITE" id="PS51677">
    <property type="entry name" value="NODB"/>
    <property type="match status" value="1"/>
</dbReference>
<gene>
    <name evidence="4" type="ORF">HIJ39_16395</name>
</gene>
<evidence type="ECO:0000259" key="3">
    <source>
        <dbReference type="PROSITE" id="PS51677"/>
    </source>
</evidence>
<proteinExistence type="predicted"/>
<dbReference type="EMBL" id="JABBVZ010000073">
    <property type="protein sequence ID" value="NMP23914.1"/>
    <property type="molecule type" value="Genomic_DNA"/>
</dbReference>
<feature type="chain" id="PRO_5031280791" evidence="2">
    <location>
        <begin position="26"/>
        <end position="268"/>
    </location>
</feature>
<dbReference type="CDD" id="cd10917">
    <property type="entry name" value="CE4_NodB_like_6s_7s"/>
    <property type="match status" value="1"/>
</dbReference>
<feature type="compositionally biased region" description="Polar residues" evidence="1">
    <location>
        <begin position="257"/>
        <end position="268"/>
    </location>
</feature>
<sequence length="268" mass="29229">MKLDRWWQALGLLAVLTAFMAGSQAAFPFHPHPSTVPSKPPARPEKVIALTFDDGPSPKYTPEILSLLTRYHAHATFFVLGSEVAQYPKIVTDIVRQGSAVANHGYTHVNFFRVGVGGVVSDMEKTAALLKKDHIPLTPFYRPPYGNSNRSLVDALGKKGIYTTLWSIDTRDWSSPGTSFITKKVLANAFSGAIVLMHDSGGNRTQTVQAVAAILPVLEAEGYKFVTLPQYVKDLGIKEPTKLPLPGQPEARPTPSPVRQKSTAGPWN</sequence>
<dbReference type="PANTHER" id="PTHR10587">
    <property type="entry name" value="GLYCOSYL TRANSFERASE-RELATED"/>
    <property type="match status" value="1"/>
</dbReference>
<dbReference type="InterPro" id="IPR050248">
    <property type="entry name" value="Polysacc_deacetylase_ArnD"/>
</dbReference>
<organism evidence="4 5">
    <name type="scientific">Sulfobacillus harzensis</name>
    <dbReference type="NCBI Taxonomy" id="2729629"/>
    <lineage>
        <taxon>Bacteria</taxon>
        <taxon>Bacillati</taxon>
        <taxon>Bacillota</taxon>
        <taxon>Clostridia</taxon>
        <taxon>Eubacteriales</taxon>
        <taxon>Clostridiales Family XVII. Incertae Sedis</taxon>
        <taxon>Sulfobacillus</taxon>
    </lineage>
</organism>
<dbReference type="GO" id="GO:0016810">
    <property type="term" value="F:hydrolase activity, acting on carbon-nitrogen (but not peptide) bonds"/>
    <property type="evidence" value="ECO:0007669"/>
    <property type="project" value="InterPro"/>
</dbReference>
<dbReference type="Pfam" id="PF01522">
    <property type="entry name" value="Polysacc_deac_1"/>
    <property type="match status" value="1"/>
</dbReference>